<protein>
    <submittedName>
        <fullName evidence="2">Uncharacterized protein</fullName>
    </submittedName>
</protein>
<gene>
    <name evidence="2" type="ORF">PDESU_02415</name>
</gene>
<proteinExistence type="predicted"/>
<feature type="signal peptide" evidence="1">
    <location>
        <begin position="1"/>
        <end position="24"/>
    </location>
</feature>
<keyword evidence="1" id="KW-0732">Signal</keyword>
<name>A0A6C2U1L2_PONDE</name>
<dbReference type="AlphaFoldDB" id="A0A6C2U1L2"/>
<dbReference type="PROSITE" id="PS51257">
    <property type="entry name" value="PROKAR_LIPOPROTEIN"/>
    <property type="match status" value="1"/>
</dbReference>
<accession>A0A6C2U1L2</accession>
<keyword evidence="3" id="KW-1185">Reference proteome</keyword>
<evidence type="ECO:0000256" key="1">
    <source>
        <dbReference type="SAM" id="SignalP"/>
    </source>
</evidence>
<evidence type="ECO:0000313" key="3">
    <source>
        <dbReference type="Proteomes" id="UP000366872"/>
    </source>
</evidence>
<dbReference type="RefSeq" id="WP_136079395.1">
    <property type="nucleotide sequence ID" value="NZ_CAAHFG010000001.1"/>
</dbReference>
<organism evidence="2 3">
    <name type="scientific">Pontiella desulfatans</name>
    <dbReference type="NCBI Taxonomy" id="2750659"/>
    <lineage>
        <taxon>Bacteria</taxon>
        <taxon>Pseudomonadati</taxon>
        <taxon>Kiritimatiellota</taxon>
        <taxon>Kiritimatiellia</taxon>
        <taxon>Kiritimatiellales</taxon>
        <taxon>Pontiellaceae</taxon>
        <taxon>Pontiella</taxon>
    </lineage>
</organism>
<evidence type="ECO:0000313" key="2">
    <source>
        <dbReference type="EMBL" id="VGO13858.1"/>
    </source>
</evidence>
<dbReference type="EMBL" id="CAAHFG010000001">
    <property type="protein sequence ID" value="VGO13858.1"/>
    <property type="molecule type" value="Genomic_DNA"/>
</dbReference>
<reference evidence="2 3" key="1">
    <citation type="submission" date="2019-04" db="EMBL/GenBank/DDBJ databases">
        <authorList>
            <person name="Van Vliet M D."/>
        </authorList>
    </citation>
    <scope>NUCLEOTIDE SEQUENCE [LARGE SCALE GENOMIC DNA]</scope>
    <source>
        <strain evidence="2 3">F1</strain>
    </source>
</reference>
<sequence length="784" mass="86372">MRSRKTFTIQLLILTGLMALSCLGASELTFNASGKPTSLVLNDASLLLPLSSDGFHMVYFDGEDRIDTQLGHAVTAGDTVAVSESGGLPRFTFRIDEYARHLSIHLIDVEGIADDDLQAYGVYLKLRVQDTLGFKDLDDVIYSTGTQTVYNRWHYLWGQTNDGKRGGVALYDGALDGAALDACLASVWANEDLPHPAGQATWTEADVLNWVEHYRTNIVDLNEVILEASSEAELYALTDAIVFPNKAKRVYLHCQTWRGEYWPKYNGQTHVNTNVFPNGESDLKAYADYLADQGVKLRLHMVSFGIGKHDPDYVVGTVDRRLASWGGGTLEESVGTSETRLLFRPDAATKPPLLGNSIAHVHSVCYHNYFRIGEEIVRVGRVSRTEEEVWVLENCSRGFEGTDAFSHTAGSEVAGLYCSYGQNYIPEYDLGQTNSLMEEMVLEYTRFANNLELGHMHFDGPEIHGVYPWAVRDLFDFYYSQMTVPASSSRVGRSIAANFEQDFSGIRDDLSLSYFALNIDIRRDEAHSAYLATSRLDTHFHVQESIMVNGRRAFFSVPMSGRGITVADMTGHGQFDEMNSLFGDWIKLAPVLHDDDVAYVAAVTPRTPGSNHNETEDVLVLGTNTLAQYIWTPHHVMGRSDGTDAPFTIEQEKGSRPRKQIIAAGDSLTLNNPNASQGLNFVIRVDHEGSVSLVNPTISLGSGGSLSVTGTVAPGQYLEYYGGSTARLYDNNWNLISDLPVVNAAFSVSGGSNTVTVNSSSSPTIETQFIVLGDVYVLKTNDNL</sequence>
<feature type="chain" id="PRO_5025408010" evidence="1">
    <location>
        <begin position="25"/>
        <end position="784"/>
    </location>
</feature>
<dbReference type="Proteomes" id="UP000366872">
    <property type="component" value="Unassembled WGS sequence"/>
</dbReference>